<proteinExistence type="predicted"/>
<organism evidence="1">
    <name type="scientific">marine sediment metagenome</name>
    <dbReference type="NCBI Taxonomy" id="412755"/>
    <lineage>
        <taxon>unclassified sequences</taxon>
        <taxon>metagenomes</taxon>
        <taxon>ecological metagenomes</taxon>
    </lineage>
</organism>
<evidence type="ECO:0000313" key="1">
    <source>
        <dbReference type="EMBL" id="GAH87207.1"/>
    </source>
</evidence>
<sequence length="45" mass="5280">MPEELKDIVKRLKGEGKSAIEVQKWLRDNNYGIPWVETSKIYMSV</sequence>
<protein>
    <recommendedName>
        <fullName evidence="2">Recombinase domain-containing protein</fullName>
    </recommendedName>
</protein>
<evidence type="ECO:0008006" key="2">
    <source>
        <dbReference type="Google" id="ProtNLM"/>
    </source>
</evidence>
<gene>
    <name evidence="1" type="ORF">S03H2_60072</name>
</gene>
<accession>X1IZQ9</accession>
<dbReference type="AlphaFoldDB" id="X1IZQ9"/>
<name>X1IZQ9_9ZZZZ</name>
<reference evidence="1" key="1">
    <citation type="journal article" date="2014" name="Front. Microbiol.">
        <title>High frequency of phylogenetically diverse reductive dehalogenase-homologous genes in deep subseafloor sedimentary metagenomes.</title>
        <authorList>
            <person name="Kawai M."/>
            <person name="Futagami T."/>
            <person name="Toyoda A."/>
            <person name="Takaki Y."/>
            <person name="Nishi S."/>
            <person name="Hori S."/>
            <person name="Arai W."/>
            <person name="Tsubouchi T."/>
            <person name="Morono Y."/>
            <person name="Uchiyama I."/>
            <person name="Ito T."/>
            <person name="Fujiyama A."/>
            <person name="Inagaki F."/>
            <person name="Takami H."/>
        </authorList>
    </citation>
    <scope>NUCLEOTIDE SEQUENCE</scope>
    <source>
        <strain evidence="1">Expedition CK06-06</strain>
    </source>
</reference>
<comment type="caution">
    <text evidence="1">The sequence shown here is derived from an EMBL/GenBank/DDBJ whole genome shotgun (WGS) entry which is preliminary data.</text>
</comment>
<dbReference type="EMBL" id="BARU01038683">
    <property type="protein sequence ID" value="GAH87207.1"/>
    <property type="molecule type" value="Genomic_DNA"/>
</dbReference>